<dbReference type="OrthoDB" id="9811391at2"/>
<evidence type="ECO:0000256" key="5">
    <source>
        <dbReference type="ARBA" id="ARBA00022989"/>
    </source>
</evidence>
<gene>
    <name evidence="8" type="ORF">FILTAD_01671</name>
</gene>
<evidence type="ECO:0000256" key="6">
    <source>
        <dbReference type="ARBA" id="ARBA00023136"/>
    </source>
</evidence>
<feature type="transmembrane region" description="Helical" evidence="7">
    <location>
        <begin position="88"/>
        <end position="107"/>
    </location>
</feature>
<dbReference type="AlphaFoldDB" id="A0A3P5X0X5"/>
<dbReference type="Pfam" id="PF03601">
    <property type="entry name" value="Cons_hypoth698"/>
    <property type="match status" value="1"/>
</dbReference>
<accession>A0A3P5X0X5</accession>
<comment type="subcellular location">
    <subcellularLocation>
        <location evidence="1">Cell membrane</location>
        <topology evidence="1">Multi-pass membrane protein</topology>
    </subcellularLocation>
</comment>
<feature type="transmembrane region" description="Helical" evidence="7">
    <location>
        <begin position="113"/>
        <end position="135"/>
    </location>
</feature>
<name>A0A3P5X0X5_9BACL</name>
<feature type="transmembrane region" description="Helical" evidence="7">
    <location>
        <begin position="366"/>
        <end position="388"/>
    </location>
</feature>
<feature type="transmembrane region" description="Helical" evidence="7">
    <location>
        <begin position="208"/>
        <end position="228"/>
    </location>
</feature>
<feature type="transmembrane region" description="Helical" evidence="7">
    <location>
        <begin position="336"/>
        <end position="354"/>
    </location>
</feature>
<dbReference type="PANTHER" id="PTHR30106:SF2">
    <property type="entry name" value="UPF0324 INNER MEMBRANE PROTEIN YEIH"/>
    <property type="match status" value="1"/>
</dbReference>
<keyword evidence="4 7" id="KW-0812">Transmembrane</keyword>
<comment type="similarity">
    <text evidence="2">Belongs to the UPF0324 family.</text>
</comment>
<evidence type="ECO:0000256" key="2">
    <source>
        <dbReference type="ARBA" id="ARBA00007977"/>
    </source>
</evidence>
<evidence type="ECO:0000256" key="3">
    <source>
        <dbReference type="ARBA" id="ARBA00022475"/>
    </source>
</evidence>
<organism evidence="8 9">
    <name type="scientific">Filibacter tadaridae</name>
    <dbReference type="NCBI Taxonomy" id="2483811"/>
    <lineage>
        <taxon>Bacteria</taxon>
        <taxon>Bacillati</taxon>
        <taxon>Bacillota</taxon>
        <taxon>Bacilli</taxon>
        <taxon>Bacillales</taxon>
        <taxon>Caryophanaceae</taxon>
        <taxon>Filibacter</taxon>
    </lineage>
</organism>
<keyword evidence="6 7" id="KW-0472">Membrane</keyword>
<feature type="transmembrane region" description="Helical" evidence="7">
    <location>
        <begin position="147"/>
        <end position="169"/>
    </location>
</feature>
<feature type="transmembrane region" description="Helical" evidence="7">
    <location>
        <begin position="16"/>
        <end position="38"/>
    </location>
</feature>
<dbReference type="Proteomes" id="UP000270468">
    <property type="component" value="Unassembled WGS sequence"/>
</dbReference>
<keyword evidence="3" id="KW-1003">Cell membrane</keyword>
<proteinExistence type="inferred from homology"/>
<dbReference type="RefSeq" id="WP_124070058.1">
    <property type="nucleotide sequence ID" value="NZ_CBCRXF010000021.1"/>
</dbReference>
<sequence length="389" mass="41817">MKKFYELVSANPICKLFVRAIPGLFLCLFVTLLGIYAADLIGKIIVKLGLLPEGSASPVSGIFVAILLGIIIRNTIGLHRVLIDGVAFSVKYALRAGIILLGLRLSLTEALKLGAWGLPLIIACITSGLFVTLYFTKKMNQSNRLGTLIACGTGICGVTAIMAVSPVVKAKDNEISYAVANITIFGLVGMLFYPYLANLLFADDPIKAGLFLGTAIHDTAQVTGAALIHSQMFDMQKVVDVATVTKLTRNLFIIAVIPLVSYFFFKGASKNEDGTEYKIPKWYKLIPLFVIGFLALALIRTIGDLTVTNTGSAFGFLDPSTWQDFYNSWSSFGSKYMLGLAMAGVGLSTNFKVFKGLGIKPFYIGLIAAVSVGLVSLLLVSTFGHLVVI</sequence>
<dbReference type="PANTHER" id="PTHR30106">
    <property type="entry name" value="INNER MEMBRANE PROTEIN YEIH-RELATED"/>
    <property type="match status" value="1"/>
</dbReference>
<feature type="transmembrane region" description="Helical" evidence="7">
    <location>
        <begin position="58"/>
        <end position="76"/>
    </location>
</feature>
<evidence type="ECO:0000256" key="4">
    <source>
        <dbReference type="ARBA" id="ARBA00022692"/>
    </source>
</evidence>
<evidence type="ECO:0000313" key="8">
    <source>
        <dbReference type="EMBL" id="VDC27581.1"/>
    </source>
</evidence>
<protein>
    <recommendedName>
        <fullName evidence="10">Sulfate exporter family transporter</fullName>
    </recommendedName>
</protein>
<evidence type="ECO:0000256" key="7">
    <source>
        <dbReference type="SAM" id="Phobius"/>
    </source>
</evidence>
<dbReference type="GO" id="GO:0005886">
    <property type="term" value="C:plasma membrane"/>
    <property type="evidence" value="ECO:0007669"/>
    <property type="project" value="UniProtKB-SubCell"/>
</dbReference>
<evidence type="ECO:0008006" key="10">
    <source>
        <dbReference type="Google" id="ProtNLM"/>
    </source>
</evidence>
<feature type="transmembrane region" description="Helical" evidence="7">
    <location>
        <begin position="285"/>
        <end position="303"/>
    </location>
</feature>
<dbReference type="EMBL" id="UXAV01000039">
    <property type="protein sequence ID" value="VDC27581.1"/>
    <property type="molecule type" value="Genomic_DNA"/>
</dbReference>
<keyword evidence="5 7" id="KW-1133">Transmembrane helix</keyword>
<dbReference type="InterPro" id="IPR018383">
    <property type="entry name" value="UPF0324_pro"/>
</dbReference>
<reference evidence="8 9" key="1">
    <citation type="submission" date="2018-11" db="EMBL/GenBank/DDBJ databases">
        <authorList>
            <person name="Criscuolo A."/>
        </authorList>
    </citation>
    <scope>NUCLEOTIDE SEQUENCE [LARGE SCALE GENOMIC DNA]</scope>
    <source>
        <strain evidence="8">ATB-66</strain>
    </source>
</reference>
<evidence type="ECO:0000256" key="1">
    <source>
        <dbReference type="ARBA" id="ARBA00004651"/>
    </source>
</evidence>
<keyword evidence="9" id="KW-1185">Reference proteome</keyword>
<feature type="transmembrane region" description="Helical" evidence="7">
    <location>
        <begin position="248"/>
        <end position="265"/>
    </location>
</feature>
<feature type="transmembrane region" description="Helical" evidence="7">
    <location>
        <begin position="175"/>
        <end position="196"/>
    </location>
</feature>
<evidence type="ECO:0000313" key="9">
    <source>
        <dbReference type="Proteomes" id="UP000270468"/>
    </source>
</evidence>